<accession>A0ABV3PFE2</accession>
<reference evidence="2 3" key="1">
    <citation type="submission" date="2024-07" db="EMBL/GenBank/DDBJ databases">
        <title>Description of Labrys sedimenti sp. nov., isolated from a diclofenac-degrading enrichment culture.</title>
        <authorList>
            <person name="Tancsics A."/>
            <person name="Csepanyi A."/>
        </authorList>
    </citation>
    <scope>NUCLEOTIDE SEQUENCE [LARGE SCALE GENOMIC DNA]</scope>
    <source>
        <strain evidence="2 3">LMG 23578</strain>
    </source>
</reference>
<dbReference type="EMBL" id="JBFNQD010000001">
    <property type="protein sequence ID" value="MEW9304352.1"/>
    <property type="molecule type" value="Genomic_DNA"/>
</dbReference>
<dbReference type="RefSeq" id="WP_367622764.1">
    <property type="nucleotide sequence ID" value="NZ_JBFNQD010000001.1"/>
</dbReference>
<dbReference type="Pfam" id="PF05013">
    <property type="entry name" value="FGase"/>
    <property type="match status" value="1"/>
</dbReference>
<name>A0ABV3PFE2_9HYPH</name>
<protein>
    <submittedName>
        <fullName evidence="2">N-formylglutamate amidohydrolase</fullName>
    </submittedName>
</protein>
<dbReference type="Proteomes" id="UP001555786">
    <property type="component" value="Unassembled WGS sequence"/>
</dbReference>
<dbReference type="SUPFAM" id="SSF53187">
    <property type="entry name" value="Zn-dependent exopeptidases"/>
    <property type="match status" value="1"/>
</dbReference>
<dbReference type="PIRSF" id="PIRSF029730">
    <property type="entry name" value="UCP029730"/>
    <property type="match status" value="1"/>
</dbReference>
<comment type="caution">
    <text evidence="2">The sequence shown here is derived from an EMBL/GenBank/DDBJ whole genome shotgun (WGS) entry which is preliminary data.</text>
</comment>
<gene>
    <name evidence="2" type="ORF">ABXS05_02300</name>
</gene>
<dbReference type="InterPro" id="IPR007709">
    <property type="entry name" value="N-FG_amidohydro"/>
</dbReference>
<dbReference type="InterPro" id="IPR011227">
    <property type="entry name" value="UCP029730"/>
</dbReference>
<proteinExistence type="predicted"/>
<evidence type="ECO:0000313" key="3">
    <source>
        <dbReference type="Proteomes" id="UP001555786"/>
    </source>
</evidence>
<organism evidence="2 3">
    <name type="scientific">Labrys neptuniae</name>
    <dbReference type="NCBI Taxonomy" id="376174"/>
    <lineage>
        <taxon>Bacteria</taxon>
        <taxon>Pseudomonadati</taxon>
        <taxon>Pseudomonadota</taxon>
        <taxon>Alphaproteobacteria</taxon>
        <taxon>Hyphomicrobiales</taxon>
        <taxon>Xanthobacteraceae</taxon>
        <taxon>Labrys</taxon>
    </lineage>
</organism>
<sequence length="269" mass="29357">MGSFPRPVPTGLLGADDPPPVGLHNDEASSPFLIICDHAGNAVPAVLAGLGLPQSELDRHIGIDIGILGVSMALSDRLQAPLIFQRYSRLVAECNRRLDSPSFMTPISDGTPVPANQDPTADDRQARIREIVEPYHTAISTHIDHKLAAGQPLILVSMHSFTPSLRAAPAPRPWHVGLCYHDNRQFSDLVLTELAHQRDLVIGRNEPYGVNMAEDYSVPVHGEERRLPYVEFEIRQDLIADASGQVTWAERLAPVLKAACAHFGVEAGR</sequence>
<evidence type="ECO:0000313" key="2">
    <source>
        <dbReference type="EMBL" id="MEW9304352.1"/>
    </source>
</evidence>
<keyword evidence="3" id="KW-1185">Reference proteome</keyword>
<dbReference type="Gene3D" id="3.40.630.40">
    <property type="entry name" value="Zn-dependent exopeptidases"/>
    <property type="match status" value="1"/>
</dbReference>
<feature type="region of interest" description="Disordered" evidence="1">
    <location>
        <begin position="1"/>
        <end position="21"/>
    </location>
</feature>
<evidence type="ECO:0000256" key="1">
    <source>
        <dbReference type="SAM" id="MobiDB-lite"/>
    </source>
</evidence>